<proteinExistence type="predicted"/>
<gene>
    <name evidence="4" type="primary">rhaS</name>
    <name evidence="4" type="ORF">E3O06_10790</name>
</gene>
<dbReference type="InterPro" id="IPR025997">
    <property type="entry name" value="SBP_2_dom"/>
</dbReference>
<dbReference type="OrthoDB" id="9781890at2"/>
<evidence type="ECO:0000259" key="3">
    <source>
        <dbReference type="Pfam" id="PF13407"/>
    </source>
</evidence>
<keyword evidence="2" id="KW-0732">Signal</keyword>
<dbReference type="PANTHER" id="PTHR30036:SF8">
    <property type="entry name" value="ABC-TYPE SUGAR TRANSPORT SYSTEM PERIPLASMIC COMPONENT-LIKE PROTEIN"/>
    <property type="match status" value="1"/>
</dbReference>
<keyword evidence="5" id="KW-1185">Reference proteome</keyword>
<dbReference type="CDD" id="cd20000">
    <property type="entry name" value="PBP1_ABC_rhamnose"/>
    <property type="match status" value="1"/>
</dbReference>
<dbReference type="GO" id="GO:0030246">
    <property type="term" value="F:carbohydrate binding"/>
    <property type="evidence" value="ECO:0007669"/>
    <property type="project" value="TreeGrafter"/>
</dbReference>
<dbReference type="AlphaFoldDB" id="A0A4R8UU94"/>
<feature type="chain" id="PRO_5038377492" evidence="2">
    <location>
        <begin position="27"/>
        <end position="347"/>
    </location>
</feature>
<dbReference type="InterPro" id="IPR013459">
    <property type="entry name" value="RhaS"/>
</dbReference>
<evidence type="ECO:0000256" key="2">
    <source>
        <dbReference type="SAM" id="SignalP"/>
    </source>
</evidence>
<feature type="signal peptide" evidence="2">
    <location>
        <begin position="1"/>
        <end position="26"/>
    </location>
</feature>
<dbReference type="InterPro" id="IPR028082">
    <property type="entry name" value="Peripla_BP_I"/>
</dbReference>
<dbReference type="PROSITE" id="PS51257">
    <property type="entry name" value="PROKAR_LIPOPROTEIN"/>
    <property type="match status" value="1"/>
</dbReference>
<evidence type="ECO:0000313" key="4">
    <source>
        <dbReference type="EMBL" id="TFB72093.1"/>
    </source>
</evidence>
<evidence type="ECO:0000313" key="5">
    <source>
        <dbReference type="Proteomes" id="UP000298173"/>
    </source>
</evidence>
<dbReference type="SUPFAM" id="SSF53822">
    <property type="entry name" value="Periplasmic binding protein-like I"/>
    <property type="match status" value="1"/>
</dbReference>
<dbReference type="GO" id="GO:0030288">
    <property type="term" value="C:outer membrane-bounded periplasmic space"/>
    <property type="evidence" value="ECO:0007669"/>
    <property type="project" value="TreeGrafter"/>
</dbReference>
<reference evidence="4 5" key="1">
    <citation type="submission" date="2019-03" db="EMBL/GenBank/DDBJ databases">
        <title>Genomics of glacier-inhabiting Cryobacterium strains.</title>
        <authorList>
            <person name="Liu Q."/>
            <person name="Xin Y.-H."/>
        </authorList>
    </citation>
    <scope>NUCLEOTIDE SEQUENCE [LARGE SCALE GENOMIC DNA]</scope>
    <source>
        <strain evidence="4 5">HLT2-23</strain>
    </source>
</reference>
<dbReference type="Gene3D" id="3.40.50.2300">
    <property type="match status" value="2"/>
</dbReference>
<evidence type="ECO:0000256" key="1">
    <source>
        <dbReference type="ARBA" id="ARBA00004196"/>
    </source>
</evidence>
<comment type="subcellular location">
    <subcellularLocation>
        <location evidence="1">Cell envelope</location>
    </subcellularLocation>
</comment>
<dbReference type="Proteomes" id="UP000298173">
    <property type="component" value="Unassembled WGS sequence"/>
</dbReference>
<dbReference type="GO" id="GO:0015762">
    <property type="term" value="P:rhamnose transmembrane transport"/>
    <property type="evidence" value="ECO:0007669"/>
    <property type="project" value="InterPro"/>
</dbReference>
<dbReference type="EMBL" id="SOEY01000020">
    <property type="protein sequence ID" value="TFB72093.1"/>
    <property type="molecule type" value="Genomic_DNA"/>
</dbReference>
<feature type="domain" description="Periplasmic binding protein" evidence="3">
    <location>
        <begin position="48"/>
        <end position="303"/>
    </location>
</feature>
<protein>
    <submittedName>
        <fullName evidence="4">Rhamnose ABC transporter substrate-binding protein</fullName>
    </submittedName>
</protein>
<sequence length="347" mass="35906">MLFHKKGSGKARVGAIAAIAVSIALVATGCSSGGGDSTDGGDSDNLAITFLPKNLGNAYFDTSDKGGEKAIGEFGGTYAEVGPSEATPDAQVSYINTLTQQGVGAIVVSANDPKAIGGALNEARDAGVKVVTYDSDTDTEYRDVFINQADSAGIAKVQVDLIAEQIGDAGEIAILSASANATNQNAWIELMKSDIADNHPNITVVETVYGDDDDQTSFDKTAALLQTHPNLKGIVSPTTVGIAAAARYLQTSEYKGKVALTGLGTPNQMRDYVTDGTVTAFALWNPADLGYLAAYAAKALIEGDITGAESDTFEAGDLGTYTVGADGVVLLGDPYEFNKDNIADFDF</sequence>
<dbReference type="RefSeq" id="WP_134503394.1">
    <property type="nucleotide sequence ID" value="NZ_SOEY01000020.1"/>
</dbReference>
<dbReference type="NCBIfam" id="TIGR02637">
    <property type="entry name" value="RhaS"/>
    <property type="match status" value="1"/>
</dbReference>
<dbReference type="Pfam" id="PF13407">
    <property type="entry name" value="Peripla_BP_4"/>
    <property type="match status" value="1"/>
</dbReference>
<accession>A0A4R8UU94</accession>
<comment type="caution">
    <text evidence="4">The sequence shown here is derived from an EMBL/GenBank/DDBJ whole genome shotgun (WGS) entry which is preliminary data.</text>
</comment>
<name>A0A4R8UU94_9MICO</name>
<organism evidence="4 5">
    <name type="scientific">Cryobacterium glaciale</name>
    <dbReference type="NCBI Taxonomy" id="1259145"/>
    <lineage>
        <taxon>Bacteria</taxon>
        <taxon>Bacillati</taxon>
        <taxon>Actinomycetota</taxon>
        <taxon>Actinomycetes</taxon>
        <taxon>Micrococcales</taxon>
        <taxon>Microbacteriaceae</taxon>
        <taxon>Cryobacterium</taxon>
    </lineage>
</organism>
<dbReference type="PANTHER" id="PTHR30036">
    <property type="entry name" value="D-XYLOSE-BINDING PERIPLASMIC PROTEIN"/>
    <property type="match status" value="1"/>
</dbReference>
<dbReference type="InterPro" id="IPR050555">
    <property type="entry name" value="Bact_Solute-Bind_Prot2"/>
</dbReference>